<proteinExistence type="predicted"/>
<keyword evidence="1" id="KW-0472">Membrane</keyword>
<reference evidence="3 4" key="1">
    <citation type="submission" date="2016-04" db="EMBL/GenBank/DDBJ databases">
        <authorList>
            <person name="Osei Sekyere J."/>
            <person name="Sivertsen A."/>
            <person name="Pedersen A.T."/>
            <person name="Sundsfjord A."/>
        </authorList>
    </citation>
    <scope>NUCLEOTIDE SEQUENCE [LARGE SCALE GENOMIC DNA]</scope>
    <source>
        <strain evidence="3 4">ST435:939705067</strain>
    </source>
</reference>
<evidence type="ECO:0000313" key="5">
    <source>
        <dbReference type="Proteomes" id="UP001175344"/>
    </source>
</evidence>
<dbReference type="Proteomes" id="UP000050495">
    <property type="component" value="Unassembled WGS sequence"/>
</dbReference>
<reference evidence="3" key="2">
    <citation type="journal article" date="2017" name="PLoS ONE">
        <title>Genomic and phenotypic characterisation of fluoroquinolone resistance mechanisms in Enterobacteriaceae in Durban, South Africa.</title>
        <authorList>
            <person name="Osei Sekyere J."/>
            <person name="Amoako D.G."/>
        </authorList>
    </citation>
    <scope>NUCLEOTIDE SEQUENCE</scope>
    <source>
        <strain evidence="3">ST435:939705067</strain>
    </source>
</reference>
<dbReference type="AlphaFoldDB" id="A0AAQ0Y0Y1"/>
<evidence type="ECO:0000313" key="2">
    <source>
        <dbReference type="EMBL" id="MEC5730149.1"/>
    </source>
</evidence>
<comment type="caution">
    <text evidence="3">The sequence shown here is derived from an EMBL/GenBank/DDBJ whole genome shotgun (WGS) entry which is preliminary data.</text>
</comment>
<accession>A0AAQ0Y0Y1</accession>
<evidence type="ECO:0000313" key="4">
    <source>
        <dbReference type="Proteomes" id="UP000050495"/>
    </source>
</evidence>
<organism evidence="3 4">
    <name type="scientific">Enterobacter asburiae</name>
    <dbReference type="NCBI Taxonomy" id="61645"/>
    <lineage>
        <taxon>Bacteria</taxon>
        <taxon>Pseudomonadati</taxon>
        <taxon>Pseudomonadota</taxon>
        <taxon>Gammaproteobacteria</taxon>
        <taxon>Enterobacterales</taxon>
        <taxon>Enterobacteriaceae</taxon>
        <taxon>Enterobacter</taxon>
        <taxon>Enterobacter cloacae complex</taxon>
    </lineage>
</organism>
<keyword evidence="5" id="KW-1185">Reference proteome</keyword>
<evidence type="ECO:0000256" key="1">
    <source>
        <dbReference type="SAM" id="Phobius"/>
    </source>
</evidence>
<dbReference type="EMBL" id="JARTQQ020000001">
    <property type="protein sequence ID" value="MEC5730149.1"/>
    <property type="molecule type" value="Genomic_DNA"/>
</dbReference>
<protein>
    <submittedName>
        <fullName evidence="3">Uncharacterized protein</fullName>
    </submittedName>
</protein>
<name>A0AAQ0Y0Y1_ENTAS</name>
<dbReference type="EMBL" id="LJEY02000112">
    <property type="protein sequence ID" value="OEH16834.1"/>
    <property type="molecule type" value="Genomic_DNA"/>
</dbReference>
<keyword evidence="1" id="KW-1133">Transmembrane helix</keyword>
<evidence type="ECO:0000313" key="3">
    <source>
        <dbReference type="EMBL" id="OEH16834.1"/>
    </source>
</evidence>
<feature type="transmembrane region" description="Helical" evidence="1">
    <location>
        <begin position="20"/>
        <end position="41"/>
    </location>
</feature>
<feature type="transmembrane region" description="Helical" evidence="1">
    <location>
        <begin position="47"/>
        <end position="71"/>
    </location>
</feature>
<sequence>MPVDLKNIPEPSVRPAPPKFVRALMVLVILIGLSITLSRLFTGNNNVWFSVIVPTVIIGGVIFVRFINYLVQQLVANSHDMLREKTIIQEVRRGRRALQILFAECCTAHSLCETPFASGSNSLVNNENVFFPQRSWRGEENVRLSQLPRPIKIKEEKHLSLLFAVLAERLAISFSAYPKERPVMVLLDFTSSIPEEKAINLWQKAWQNAGIQQTLNRINSFGAQAVDEWLDHNIRSDALLLILSWHYAPINTRDSAEAICGVLFGNRLTQETLPSLAILHRPESGEGADEDLRYAITQALDWGPVKSSEIQHLWLSGVEDEMDNYATLIKAIADSDLKNVSQKTGTHNFNDYLGDPGKTGVWLAIVAATQSMQQQRVHHLLICREQQNGKFWNMVVSPTVPDEEREE</sequence>
<reference evidence="2" key="3">
    <citation type="journal article" date="2023" name="Nat. Commun.">
        <title>Genomic dissection of endemic carbapenem resistance reveals metallo-beta-lactamase dissemination through clonal, plasmid and integron transfer.</title>
        <authorList>
            <person name="Macesic N."/>
            <person name="Hawkey J."/>
            <person name="Vezina B."/>
            <person name="Wisniewski J.A."/>
            <person name="Cottingham H."/>
            <person name="Blakeway L.V."/>
            <person name="Harshegyi T."/>
            <person name="Pragastis K."/>
            <person name="Badoordeen G.Z."/>
            <person name="Dennison A."/>
            <person name="Spelman D.W."/>
            <person name="Jenney A.W.J."/>
            <person name="Peleg A.Y."/>
        </authorList>
    </citation>
    <scope>NUCLEOTIDE SEQUENCE</scope>
    <source>
        <strain evidence="2">CPO239</strain>
    </source>
</reference>
<reference evidence="2" key="4">
    <citation type="submission" date="2024-01" db="EMBL/GenBank/DDBJ databases">
        <authorList>
            <person name="Macesic N."/>
        </authorList>
    </citation>
    <scope>NUCLEOTIDE SEQUENCE</scope>
    <source>
        <strain evidence="2">CPO239</strain>
    </source>
</reference>
<dbReference type="Proteomes" id="UP001175344">
    <property type="component" value="Unassembled WGS sequence"/>
</dbReference>
<dbReference type="RefSeq" id="WP_047749242.1">
    <property type="nucleotide sequence ID" value="NZ_CABGKT010000001.1"/>
</dbReference>
<keyword evidence="1" id="KW-0812">Transmembrane</keyword>
<gene>
    <name evidence="3" type="ORF">AN696_0201110</name>
    <name evidence="2" type="ORF">QAA55_017230</name>
</gene>